<dbReference type="PANTHER" id="PTHR34153:SF2">
    <property type="entry name" value="SI:CH211-262H13.3-RELATED"/>
    <property type="match status" value="1"/>
</dbReference>
<dbReference type="Pfam" id="PF16064">
    <property type="entry name" value="DUF4806"/>
    <property type="match status" value="1"/>
</dbReference>
<accession>A0A8D8XBC6</accession>
<evidence type="ECO:0000259" key="1">
    <source>
        <dbReference type="Pfam" id="PF16064"/>
    </source>
</evidence>
<evidence type="ECO:0000313" key="2">
    <source>
        <dbReference type="EMBL" id="CAG6690868.1"/>
    </source>
</evidence>
<dbReference type="PANTHER" id="PTHR34153">
    <property type="entry name" value="SI:CH211-262H13.3-RELATED-RELATED"/>
    <property type="match status" value="1"/>
</dbReference>
<proteinExistence type="predicted"/>
<organism evidence="2">
    <name type="scientific">Cacopsylla melanoneura</name>
    <dbReference type="NCBI Taxonomy" id="428564"/>
    <lineage>
        <taxon>Eukaryota</taxon>
        <taxon>Metazoa</taxon>
        <taxon>Ecdysozoa</taxon>
        <taxon>Arthropoda</taxon>
        <taxon>Hexapoda</taxon>
        <taxon>Insecta</taxon>
        <taxon>Pterygota</taxon>
        <taxon>Neoptera</taxon>
        <taxon>Paraneoptera</taxon>
        <taxon>Hemiptera</taxon>
        <taxon>Sternorrhyncha</taxon>
        <taxon>Psylloidea</taxon>
        <taxon>Psyllidae</taxon>
        <taxon>Psyllinae</taxon>
        <taxon>Cacopsylla</taxon>
    </lineage>
</organism>
<protein>
    <recommendedName>
        <fullName evidence="1">DUF4806 domain-containing protein</fullName>
    </recommendedName>
</protein>
<dbReference type="EMBL" id="HBUF01300010">
    <property type="protein sequence ID" value="CAG6690868.1"/>
    <property type="molecule type" value="Transcribed_RNA"/>
</dbReference>
<dbReference type="InterPro" id="IPR032071">
    <property type="entry name" value="DUF4806"/>
</dbReference>
<feature type="domain" description="DUF4806" evidence="1">
    <location>
        <begin position="44"/>
        <end position="120"/>
    </location>
</feature>
<name>A0A8D8XBC6_9HEMI</name>
<dbReference type="AlphaFoldDB" id="A0A8D8XBC6"/>
<reference evidence="2" key="1">
    <citation type="submission" date="2021-05" db="EMBL/GenBank/DDBJ databases">
        <authorList>
            <person name="Alioto T."/>
            <person name="Alioto T."/>
            <person name="Gomez Garrido J."/>
        </authorList>
    </citation>
    <scope>NUCLEOTIDE SEQUENCE</scope>
</reference>
<sequence>MSLQMDELKTQMTDVQLKLDNVLQTNGASGSTSSPRVEIQKCSSTQELLNLENELAVEDTQKNAELHLSLLGGNSPLNRVKRILEMLITNDLAHLCNWSGKHGKFPLKNLINLWKTVYGALRRNQSATGLTDYDIQLHINNWFKYSKDRNGGRESRKRRKSSD</sequence>